<gene>
    <name evidence="12" type="primary">tmk</name>
    <name evidence="14" type="ORF">soil367_06565</name>
</gene>
<dbReference type="CDD" id="cd01672">
    <property type="entry name" value="TMPK"/>
    <property type="match status" value="1"/>
</dbReference>
<organism evidence="14 15">
    <name type="scientific">Hydrocarboniclastica marina</name>
    <dbReference type="NCBI Taxonomy" id="2259620"/>
    <lineage>
        <taxon>Bacteria</taxon>
        <taxon>Pseudomonadati</taxon>
        <taxon>Pseudomonadota</taxon>
        <taxon>Gammaproteobacteria</taxon>
        <taxon>Alteromonadales</taxon>
        <taxon>Alteromonadaceae</taxon>
        <taxon>Hydrocarboniclastica</taxon>
    </lineage>
</organism>
<dbReference type="GO" id="GO:0004798">
    <property type="term" value="F:dTMP kinase activity"/>
    <property type="evidence" value="ECO:0007669"/>
    <property type="project" value="UniProtKB-UniRule"/>
</dbReference>
<dbReference type="NCBIfam" id="TIGR00041">
    <property type="entry name" value="DTMP_kinase"/>
    <property type="match status" value="1"/>
</dbReference>
<dbReference type="EMBL" id="CP031093">
    <property type="protein sequence ID" value="QCF25606.1"/>
    <property type="molecule type" value="Genomic_DNA"/>
</dbReference>
<dbReference type="InterPro" id="IPR039430">
    <property type="entry name" value="Thymidylate_kin-like_dom"/>
</dbReference>
<evidence type="ECO:0000256" key="9">
    <source>
        <dbReference type="ARBA" id="ARBA00029962"/>
    </source>
</evidence>
<dbReference type="Proteomes" id="UP000298049">
    <property type="component" value="Chromosome"/>
</dbReference>
<proteinExistence type="inferred from homology"/>
<comment type="function">
    <text evidence="11 12">Phosphorylation of dTMP to form dTDP in both de novo and salvage pathways of dTTP synthesis.</text>
</comment>
<keyword evidence="4 12" id="KW-0808">Transferase</keyword>
<dbReference type="PANTHER" id="PTHR10344">
    <property type="entry name" value="THYMIDYLATE KINASE"/>
    <property type="match status" value="1"/>
</dbReference>
<evidence type="ECO:0000256" key="2">
    <source>
        <dbReference type="ARBA" id="ARBA00012980"/>
    </source>
</evidence>
<dbReference type="OrthoDB" id="9774907at2"/>
<dbReference type="KEGG" id="hmi:soil367_06565"/>
<protein>
    <recommendedName>
        <fullName evidence="3 12">Thymidylate kinase</fullName>
        <ecNumber evidence="2 12">2.7.4.9</ecNumber>
    </recommendedName>
    <alternativeName>
        <fullName evidence="9 12">dTMP kinase</fullName>
    </alternativeName>
</protein>
<evidence type="ECO:0000256" key="4">
    <source>
        <dbReference type="ARBA" id="ARBA00022679"/>
    </source>
</evidence>
<dbReference type="InterPro" id="IPR027417">
    <property type="entry name" value="P-loop_NTPase"/>
</dbReference>
<evidence type="ECO:0000256" key="7">
    <source>
        <dbReference type="ARBA" id="ARBA00022777"/>
    </source>
</evidence>
<dbReference type="RefSeq" id="WP_136548060.1">
    <property type="nucleotide sequence ID" value="NZ_CP031093.1"/>
</dbReference>
<dbReference type="Pfam" id="PF02223">
    <property type="entry name" value="Thymidylate_kin"/>
    <property type="match status" value="1"/>
</dbReference>
<sequence length="217" mass="23702">MSRHAPGQFVTIEGIEGVGKTTNVAFVAGLLAGFNIEWVRTREPGGTPMAEEIRDLLLAPRDEVVDETTELLLMFAARAQHLRRFILPSLAAGTWVLCDRFTDATYAYQGGGRGVDTARIAQLEALVQGDRKPDHVIILDAPAELGLARAGRRGGLDRFEQETVAFFERVRQVYLDRAADEPQRYHIVDAAQPLDVVQGQLASIVQHLVTAASAPSS</sequence>
<feature type="domain" description="Thymidylate kinase-like" evidence="13">
    <location>
        <begin position="12"/>
        <end position="198"/>
    </location>
</feature>
<keyword evidence="15" id="KW-1185">Reference proteome</keyword>
<reference evidence="14 15" key="1">
    <citation type="submission" date="2018-07" db="EMBL/GenBank/DDBJ databases">
        <title>Marsedoiliclastica nanhaica gen. nov. sp. nov., a novel marine hydrocarbonoclastic bacterium isolated from an in-situ enriched hydrocarbon-degrading consortium in deep-sea sediment.</title>
        <authorList>
            <person name="Dong C."/>
            <person name="Ma T."/>
            <person name="Liu R."/>
            <person name="Shao Z."/>
        </authorList>
    </citation>
    <scope>NUCLEOTIDE SEQUENCE [LARGE SCALE GENOMIC DNA]</scope>
    <source>
        <strain evidence="15">soil36-7</strain>
    </source>
</reference>
<evidence type="ECO:0000256" key="10">
    <source>
        <dbReference type="ARBA" id="ARBA00048743"/>
    </source>
</evidence>
<evidence type="ECO:0000256" key="11">
    <source>
        <dbReference type="ARBA" id="ARBA00057735"/>
    </source>
</evidence>
<keyword evidence="8 12" id="KW-0067">ATP-binding</keyword>
<name>A0A4P7XFB4_9ALTE</name>
<dbReference type="GO" id="GO:0005524">
    <property type="term" value="F:ATP binding"/>
    <property type="evidence" value="ECO:0007669"/>
    <property type="project" value="UniProtKB-UniRule"/>
</dbReference>
<accession>A0A4P7XFB4</accession>
<evidence type="ECO:0000256" key="5">
    <source>
        <dbReference type="ARBA" id="ARBA00022727"/>
    </source>
</evidence>
<dbReference type="GO" id="GO:0006233">
    <property type="term" value="P:dTDP biosynthetic process"/>
    <property type="evidence" value="ECO:0007669"/>
    <property type="project" value="InterPro"/>
</dbReference>
<comment type="catalytic activity">
    <reaction evidence="10 12">
        <text>dTMP + ATP = dTDP + ADP</text>
        <dbReference type="Rhea" id="RHEA:13517"/>
        <dbReference type="ChEBI" id="CHEBI:30616"/>
        <dbReference type="ChEBI" id="CHEBI:58369"/>
        <dbReference type="ChEBI" id="CHEBI:63528"/>
        <dbReference type="ChEBI" id="CHEBI:456216"/>
        <dbReference type="EC" id="2.7.4.9"/>
    </reaction>
</comment>
<evidence type="ECO:0000256" key="1">
    <source>
        <dbReference type="ARBA" id="ARBA00009776"/>
    </source>
</evidence>
<evidence type="ECO:0000259" key="13">
    <source>
        <dbReference type="Pfam" id="PF02223"/>
    </source>
</evidence>
<dbReference type="EC" id="2.7.4.9" evidence="2 12"/>
<dbReference type="GO" id="GO:0005829">
    <property type="term" value="C:cytosol"/>
    <property type="evidence" value="ECO:0007669"/>
    <property type="project" value="TreeGrafter"/>
</dbReference>
<feature type="binding site" evidence="12">
    <location>
        <begin position="14"/>
        <end position="21"/>
    </location>
    <ligand>
        <name>ATP</name>
        <dbReference type="ChEBI" id="CHEBI:30616"/>
    </ligand>
</feature>
<comment type="similarity">
    <text evidence="1 12">Belongs to the thymidylate kinase family.</text>
</comment>
<dbReference type="Gene3D" id="3.40.50.300">
    <property type="entry name" value="P-loop containing nucleotide triphosphate hydrolases"/>
    <property type="match status" value="1"/>
</dbReference>
<dbReference type="GO" id="GO:0006235">
    <property type="term" value="P:dTTP biosynthetic process"/>
    <property type="evidence" value="ECO:0007669"/>
    <property type="project" value="UniProtKB-UniRule"/>
</dbReference>
<dbReference type="AlphaFoldDB" id="A0A4P7XFB4"/>
<evidence type="ECO:0000256" key="6">
    <source>
        <dbReference type="ARBA" id="ARBA00022741"/>
    </source>
</evidence>
<dbReference type="InterPro" id="IPR018094">
    <property type="entry name" value="Thymidylate_kinase"/>
</dbReference>
<evidence type="ECO:0000256" key="3">
    <source>
        <dbReference type="ARBA" id="ARBA00017144"/>
    </source>
</evidence>
<dbReference type="SUPFAM" id="SSF52540">
    <property type="entry name" value="P-loop containing nucleoside triphosphate hydrolases"/>
    <property type="match status" value="1"/>
</dbReference>
<evidence type="ECO:0000313" key="14">
    <source>
        <dbReference type="EMBL" id="QCF25606.1"/>
    </source>
</evidence>
<keyword evidence="5 12" id="KW-0545">Nucleotide biosynthesis</keyword>
<dbReference type="GO" id="GO:0006227">
    <property type="term" value="P:dUDP biosynthetic process"/>
    <property type="evidence" value="ECO:0007669"/>
    <property type="project" value="TreeGrafter"/>
</dbReference>
<dbReference type="PANTHER" id="PTHR10344:SF4">
    <property type="entry name" value="UMP-CMP KINASE 2, MITOCHONDRIAL"/>
    <property type="match status" value="1"/>
</dbReference>
<dbReference type="HAMAP" id="MF_00165">
    <property type="entry name" value="Thymidylate_kinase"/>
    <property type="match status" value="1"/>
</dbReference>
<keyword evidence="6 12" id="KW-0547">Nucleotide-binding</keyword>
<evidence type="ECO:0000256" key="8">
    <source>
        <dbReference type="ARBA" id="ARBA00022840"/>
    </source>
</evidence>
<evidence type="ECO:0000313" key="15">
    <source>
        <dbReference type="Proteomes" id="UP000298049"/>
    </source>
</evidence>
<dbReference type="FunFam" id="3.40.50.300:FF:000225">
    <property type="entry name" value="Thymidylate kinase"/>
    <property type="match status" value="1"/>
</dbReference>
<evidence type="ECO:0000256" key="12">
    <source>
        <dbReference type="HAMAP-Rule" id="MF_00165"/>
    </source>
</evidence>
<keyword evidence="7 12" id="KW-0418">Kinase</keyword>